<keyword evidence="5 9" id="KW-0067">ATP-binding</keyword>
<dbReference type="PRINTS" id="PR01020">
    <property type="entry name" value="LPSBIOSNTHSS"/>
</dbReference>
<comment type="similarity">
    <text evidence="9">Belongs to the bacterial CoaD family.</text>
</comment>
<comment type="subcellular location">
    <subcellularLocation>
        <location evidence="9">Cytoplasm</location>
    </subcellularLocation>
</comment>
<comment type="function">
    <text evidence="9">Reversibly transfers an adenylyl group from ATP to 4'-phosphopantetheine, yielding dephospho-CoA (dPCoA) and pyrophosphate.</text>
</comment>
<comment type="caution">
    <text evidence="11">The sequence shown here is derived from an EMBL/GenBank/DDBJ whole genome shotgun (WGS) entry which is preliminary data.</text>
</comment>
<sequence length="164" mass="18748">MIKAVYPGSFDPITNGHLDIIKRCSYVFDQVTVAVLLNPNKSGWFSIEERIDQIERVVKALPNVKVKSFTGLLVDFMEAEDSDVMVKGLRSMSDFDYEFQMALMNKKLDKTKETMFMMTNSKYSYLSSSAIKQVALFKGHLDGLIPKELENEIRERAKSFEGEL</sequence>
<keyword evidence="2 9" id="KW-0808">Transferase</keyword>
<evidence type="ECO:0000256" key="1">
    <source>
        <dbReference type="ARBA" id="ARBA00022490"/>
    </source>
</evidence>
<dbReference type="STRING" id="318464.IO99_09810"/>
<comment type="catalytic activity">
    <reaction evidence="8 9">
        <text>(R)-4'-phosphopantetheine + ATP + H(+) = 3'-dephospho-CoA + diphosphate</text>
        <dbReference type="Rhea" id="RHEA:19801"/>
        <dbReference type="ChEBI" id="CHEBI:15378"/>
        <dbReference type="ChEBI" id="CHEBI:30616"/>
        <dbReference type="ChEBI" id="CHEBI:33019"/>
        <dbReference type="ChEBI" id="CHEBI:57328"/>
        <dbReference type="ChEBI" id="CHEBI:61723"/>
        <dbReference type="EC" id="2.7.7.3"/>
    </reaction>
</comment>
<keyword evidence="3 9" id="KW-0548">Nucleotidyltransferase</keyword>
<dbReference type="PANTHER" id="PTHR21342:SF1">
    <property type="entry name" value="PHOSPHOPANTETHEINE ADENYLYLTRANSFERASE"/>
    <property type="match status" value="1"/>
</dbReference>
<comment type="cofactor">
    <cofactor evidence="9">
        <name>Mg(2+)</name>
        <dbReference type="ChEBI" id="CHEBI:18420"/>
    </cofactor>
</comment>
<feature type="binding site" evidence="9">
    <location>
        <begin position="9"/>
        <end position="10"/>
    </location>
    <ligand>
        <name>ATP</name>
        <dbReference type="ChEBI" id="CHEBI:30616"/>
    </ligand>
</feature>
<dbReference type="RefSeq" id="WP_035132727.1">
    <property type="nucleotide sequence ID" value="NZ_JBQHQR010000001.1"/>
</dbReference>
<dbReference type="InterPro" id="IPR014729">
    <property type="entry name" value="Rossmann-like_a/b/a_fold"/>
</dbReference>
<proteinExistence type="inferred from homology"/>
<comment type="pathway">
    <text evidence="9">Cofactor biosynthesis; coenzyme A biosynthesis; CoA from (R)-pantothenate: step 4/5.</text>
</comment>
<reference evidence="11 13" key="1">
    <citation type="submission" date="2014-07" db="EMBL/GenBank/DDBJ databases">
        <title>Draft genome of Clostridium sulfidigenes 113A isolated from sediments associated with methane hydrate from Krishna Godavari basin.</title>
        <authorList>
            <person name="Honkalas V.S."/>
            <person name="Dabir A.P."/>
            <person name="Arora P."/>
            <person name="Dhakephalkar P.K."/>
        </authorList>
    </citation>
    <scope>NUCLEOTIDE SEQUENCE [LARGE SCALE GENOMIC DNA]</scope>
    <source>
        <strain evidence="11 13">113A</strain>
    </source>
</reference>
<evidence type="ECO:0000256" key="2">
    <source>
        <dbReference type="ARBA" id="ARBA00022679"/>
    </source>
</evidence>
<dbReference type="HAMAP" id="MF_00151">
    <property type="entry name" value="PPAT_bact"/>
    <property type="match status" value="1"/>
</dbReference>
<feature type="binding site" evidence="9">
    <location>
        <position position="87"/>
    </location>
    <ligand>
        <name>substrate</name>
    </ligand>
</feature>
<feature type="binding site" evidence="9">
    <location>
        <position position="98"/>
    </location>
    <ligand>
        <name>ATP</name>
        <dbReference type="ChEBI" id="CHEBI:30616"/>
    </ligand>
</feature>
<organism evidence="11 13">
    <name type="scientific">Clostridium sulfidigenes</name>
    <dbReference type="NCBI Taxonomy" id="318464"/>
    <lineage>
        <taxon>Bacteria</taxon>
        <taxon>Bacillati</taxon>
        <taxon>Bacillota</taxon>
        <taxon>Clostridia</taxon>
        <taxon>Eubacteriales</taxon>
        <taxon>Clostridiaceae</taxon>
        <taxon>Clostridium</taxon>
    </lineage>
</organism>
<gene>
    <name evidence="9 11" type="primary">coaD</name>
    <name evidence="12" type="ORF">E7215_11115</name>
    <name evidence="11" type="ORF">IO99_09810</name>
</gene>
<feature type="binding site" evidence="9">
    <location>
        <begin position="88"/>
        <end position="90"/>
    </location>
    <ligand>
        <name>ATP</name>
        <dbReference type="ChEBI" id="CHEBI:30616"/>
    </ligand>
</feature>
<dbReference type="InterPro" id="IPR001980">
    <property type="entry name" value="PPAT"/>
</dbReference>
<dbReference type="GO" id="GO:0015937">
    <property type="term" value="P:coenzyme A biosynthetic process"/>
    <property type="evidence" value="ECO:0007669"/>
    <property type="project" value="UniProtKB-UniRule"/>
</dbReference>
<feature type="binding site" evidence="9">
    <location>
        <position position="41"/>
    </location>
    <ligand>
        <name>substrate</name>
    </ligand>
</feature>
<keyword evidence="7 9" id="KW-0173">Coenzyme A biosynthesis</keyword>
<evidence type="ECO:0000256" key="8">
    <source>
        <dbReference type="ARBA" id="ARBA00029346"/>
    </source>
</evidence>
<keyword evidence="13" id="KW-1185">Reference proteome</keyword>
<dbReference type="EMBL" id="JPMD01000023">
    <property type="protein sequence ID" value="KEZ86368.1"/>
    <property type="molecule type" value="Genomic_DNA"/>
</dbReference>
<dbReference type="GO" id="GO:0004595">
    <property type="term" value="F:pantetheine-phosphate adenylyltransferase activity"/>
    <property type="evidence" value="ECO:0007669"/>
    <property type="project" value="UniProtKB-UniRule"/>
</dbReference>
<dbReference type="EMBL" id="SVCM01000127">
    <property type="protein sequence ID" value="MBE6060704.1"/>
    <property type="molecule type" value="Genomic_DNA"/>
</dbReference>
<reference evidence="12" key="2">
    <citation type="submission" date="2019-04" db="EMBL/GenBank/DDBJ databases">
        <title>Evolution of Biomass-Degrading Anaerobic Consortia Revealed by Metagenomics.</title>
        <authorList>
            <person name="Peng X."/>
        </authorList>
    </citation>
    <scope>NUCLEOTIDE SEQUENCE</scope>
    <source>
        <strain evidence="12">SIG254</strain>
    </source>
</reference>
<feature type="site" description="Transition state stabilizer" evidence="9">
    <location>
        <position position="17"/>
    </location>
</feature>
<dbReference type="eggNOG" id="COG0669">
    <property type="taxonomic scope" value="Bacteria"/>
</dbReference>
<dbReference type="Proteomes" id="UP000028542">
    <property type="component" value="Unassembled WGS sequence"/>
</dbReference>
<keyword evidence="1 9" id="KW-0963">Cytoplasm</keyword>
<keyword evidence="4 9" id="KW-0547">Nucleotide-binding</keyword>
<dbReference type="SUPFAM" id="SSF52374">
    <property type="entry name" value="Nucleotidylyl transferase"/>
    <property type="match status" value="1"/>
</dbReference>
<dbReference type="NCBIfam" id="TIGR00125">
    <property type="entry name" value="cyt_tran_rel"/>
    <property type="match status" value="1"/>
</dbReference>
<evidence type="ECO:0000256" key="5">
    <source>
        <dbReference type="ARBA" id="ARBA00022840"/>
    </source>
</evidence>
<dbReference type="NCBIfam" id="TIGR01510">
    <property type="entry name" value="coaD_prev_kdtB"/>
    <property type="match status" value="1"/>
</dbReference>
<evidence type="ECO:0000313" key="13">
    <source>
        <dbReference type="Proteomes" id="UP000028542"/>
    </source>
</evidence>
<protein>
    <recommendedName>
        <fullName evidence="9">Phosphopantetheine adenylyltransferase</fullName>
        <ecNumber evidence="9">2.7.7.3</ecNumber>
    </recommendedName>
    <alternativeName>
        <fullName evidence="9">Dephospho-CoA pyrophosphorylase</fullName>
    </alternativeName>
    <alternativeName>
        <fullName evidence="9">Pantetheine-phosphate adenylyltransferase</fullName>
        <shortName evidence="9">PPAT</shortName>
    </alternativeName>
</protein>
<comment type="subunit">
    <text evidence="9">Homohexamer.</text>
</comment>
<evidence type="ECO:0000313" key="11">
    <source>
        <dbReference type="EMBL" id="KEZ86368.1"/>
    </source>
</evidence>
<feature type="domain" description="Cytidyltransferase-like" evidence="10">
    <location>
        <begin position="5"/>
        <end position="133"/>
    </location>
</feature>
<dbReference type="GO" id="GO:0005524">
    <property type="term" value="F:ATP binding"/>
    <property type="evidence" value="ECO:0007669"/>
    <property type="project" value="UniProtKB-KW"/>
</dbReference>
<dbReference type="GO" id="GO:0005737">
    <property type="term" value="C:cytoplasm"/>
    <property type="evidence" value="ECO:0007669"/>
    <property type="project" value="UniProtKB-SubCell"/>
</dbReference>
<feature type="binding site" evidence="9">
    <location>
        <position position="9"/>
    </location>
    <ligand>
        <name>substrate</name>
    </ligand>
</feature>
<evidence type="ECO:0000256" key="6">
    <source>
        <dbReference type="ARBA" id="ARBA00022842"/>
    </source>
</evidence>
<evidence type="ECO:0000313" key="12">
    <source>
        <dbReference type="EMBL" id="MBE6060704.1"/>
    </source>
</evidence>
<dbReference type="InterPro" id="IPR004821">
    <property type="entry name" value="Cyt_trans-like"/>
</dbReference>
<dbReference type="AlphaFoldDB" id="A0A084JBN4"/>
<dbReference type="PANTHER" id="PTHR21342">
    <property type="entry name" value="PHOSPHOPANTETHEINE ADENYLYLTRANSFERASE"/>
    <property type="match status" value="1"/>
</dbReference>
<dbReference type="EC" id="2.7.7.3" evidence="9"/>
<feature type="binding site" evidence="9">
    <location>
        <begin position="123"/>
        <end position="129"/>
    </location>
    <ligand>
        <name>ATP</name>
        <dbReference type="ChEBI" id="CHEBI:30616"/>
    </ligand>
</feature>
<dbReference type="CDD" id="cd02163">
    <property type="entry name" value="PPAT"/>
    <property type="match status" value="1"/>
</dbReference>
<accession>A0A084JBN4</accession>
<dbReference type="Proteomes" id="UP000768462">
    <property type="component" value="Unassembled WGS sequence"/>
</dbReference>
<evidence type="ECO:0000256" key="7">
    <source>
        <dbReference type="ARBA" id="ARBA00022993"/>
    </source>
</evidence>
<dbReference type="Pfam" id="PF01467">
    <property type="entry name" value="CTP_transf_like"/>
    <property type="match status" value="1"/>
</dbReference>
<keyword evidence="6 9" id="KW-0460">Magnesium</keyword>
<dbReference type="UniPathway" id="UPA00241">
    <property type="reaction ID" value="UER00355"/>
</dbReference>
<name>A0A084JBN4_9CLOT</name>
<evidence type="ECO:0000256" key="9">
    <source>
        <dbReference type="HAMAP-Rule" id="MF_00151"/>
    </source>
</evidence>
<dbReference type="Gene3D" id="3.40.50.620">
    <property type="entry name" value="HUPs"/>
    <property type="match status" value="1"/>
</dbReference>
<feature type="binding site" evidence="9">
    <location>
        <position position="17"/>
    </location>
    <ligand>
        <name>ATP</name>
        <dbReference type="ChEBI" id="CHEBI:30616"/>
    </ligand>
</feature>
<evidence type="ECO:0000256" key="4">
    <source>
        <dbReference type="ARBA" id="ARBA00022741"/>
    </source>
</evidence>
<evidence type="ECO:0000256" key="3">
    <source>
        <dbReference type="ARBA" id="ARBA00022695"/>
    </source>
</evidence>
<evidence type="ECO:0000259" key="10">
    <source>
        <dbReference type="Pfam" id="PF01467"/>
    </source>
</evidence>
<feature type="binding site" evidence="9">
    <location>
        <position position="73"/>
    </location>
    <ligand>
        <name>substrate</name>
    </ligand>
</feature>